<dbReference type="Pfam" id="PF13472">
    <property type="entry name" value="Lipase_GDSL_2"/>
    <property type="match status" value="1"/>
</dbReference>
<dbReference type="EMBL" id="CAACVJ010000001">
    <property type="protein sequence ID" value="VEP11258.1"/>
    <property type="molecule type" value="Genomic_DNA"/>
</dbReference>
<feature type="domain" description="SGNH hydrolase-type esterase" evidence="1">
    <location>
        <begin position="71"/>
        <end position="234"/>
    </location>
</feature>
<dbReference type="Gene3D" id="3.40.50.1110">
    <property type="entry name" value="SGNH hydrolase"/>
    <property type="match status" value="1"/>
</dbReference>
<dbReference type="AlphaFoldDB" id="A0A563VIK0"/>
<dbReference type="GO" id="GO:0004622">
    <property type="term" value="F:phosphatidylcholine lysophospholipase activity"/>
    <property type="evidence" value="ECO:0007669"/>
    <property type="project" value="TreeGrafter"/>
</dbReference>
<dbReference type="RefSeq" id="WP_144862932.1">
    <property type="nucleotide sequence ID" value="NZ_LR213766.1"/>
</dbReference>
<dbReference type="InterPro" id="IPR051532">
    <property type="entry name" value="Ester_Hydrolysis_Enzymes"/>
</dbReference>
<dbReference type="Proteomes" id="UP000320055">
    <property type="component" value="Unassembled WGS sequence"/>
</dbReference>
<evidence type="ECO:0000313" key="2">
    <source>
        <dbReference type="EMBL" id="VEP11258.1"/>
    </source>
</evidence>
<accession>A0A563VIK0</accession>
<dbReference type="PANTHER" id="PTHR30383:SF5">
    <property type="entry name" value="SGNH HYDROLASE-TYPE ESTERASE DOMAIN-CONTAINING PROTEIN"/>
    <property type="match status" value="1"/>
</dbReference>
<dbReference type="PANTHER" id="PTHR30383">
    <property type="entry name" value="THIOESTERASE 1/PROTEASE 1/LYSOPHOSPHOLIPASE L1"/>
    <property type="match status" value="1"/>
</dbReference>
<gene>
    <name evidence="2" type="ORF">H1P_10043</name>
</gene>
<dbReference type="InterPro" id="IPR036514">
    <property type="entry name" value="SGNH_hydro_sf"/>
</dbReference>
<sequence>MNKLQIFCVTLLLLLLASLSANLILYQELKNTFINLYQTSLNPLGINKYKNQELPNNQVPKVVFFGDSRANGWRFPQNENFQFINRGISGQTSAQTLLRFEEHIAPLKPQIIVIQLGINDLRMLPSNSKTRSDIVNNCQQNIAQIIELSQRINATVILTTVFPLGSGNIPLKYRPFWASLSEMEQSISEVNQYLNSFQNQVILFDAYALLNSEDPGKTKYYRDLLHINRQGYELLNQELNKILTKIHAKSNIKGYIDYETNQ</sequence>
<reference evidence="2 3" key="1">
    <citation type="submission" date="2019-01" db="EMBL/GenBank/DDBJ databases">
        <authorList>
            <person name="Brito A."/>
        </authorList>
    </citation>
    <scope>NUCLEOTIDE SEQUENCE [LARGE SCALE GENOMIC DNA]</scope>
    <source>
        <strain evidence="2">1</strain>
    </source>
</reference>
<evidence type="ECO:0000313" key="3">
    <source>
        <dbReference type="Proteomes" id="UP000320055"/>
    </source>
</evidence>
<protein>
    <submittedName>
        <fullName evidence="2">Lipolytic protein G-D-S-L family</fullName>
    </submittedName>
</protein>
<proteinExistence type="predicted"/>
<evidence type="ECO:0000259" key="1">
    <source>
        <dbReference type="Pfam" id="PF13472"/>
    </source>
</evidence>
<name>A0A563VIK0_9CYAN</name>
<keyword evidence="3" id="KW-1185">Reference proteome</keyword>
<dbReference type="OrthoDB" id="9794725at2"/>
<dbReference type="InterPro" id="IPR013830">
    <property type="entry name" value="SGNH_hydro"/>
</dbReference>
<dbReference type="SUPFAM" id="SSF52266">
    <property type="entry name" value="SGNH hydrolase"/>
    <property type="match status" value="1"/>
</dbReference>
<organism evidence="2 3">
    <name type="scientific">Hyella patelloides LEGE 07179</name>
    <dbReference type="NCBI Taxonomy" id="945734"/>
    <lineage>
        <taxon>Bacteria</taxon>
        <taxon>Bacillati</taxon>
        <taxon>Cyanobacteriota</taxon>
        <taxon>Cyanophyceae</taxon>
        <taxon>Pleurocapsales</taxon>
        <taxon>Hyellaceae</taxon>
        <taxon>Hyella</taxon>
    </lineage>
</organism>